<dbReference type="Proteomes" id="UP000050761">
    <property type="component" value="Unassembled WGS sequence"/>
</dbReference>
<name>A0A183GPP5_HELPZ</name>
<proteinExistence type="predicted"/>
<accession>A0A183GPP5</accession>
<keyword evidence="2" id="KW-1185">Reference proteome</keyword>
<sequence>MKPKCQCKDGFVRDRGQCIRRKMCPRTVSLTKTAQSYVDEPILPSILPIPTCATTLMLCKDGTHCQDLDGGPQCVDDMEGVPARPAVDPIPTCAGTPTLCKQGALCVDVDGRPQCVNNHGA</sequence>
<dbReference type="AlphaFoldDB" id="A0A183GPP5"/>
<reference evidence="1 2" key="1">
    <citation type="submission" date="2018-11" db="EMBL/GenBank/DDBJ databases">
        <authorList>
            <consortium name="Pathogen Informatics"/>
        </authorList>
    </citation>
    <scope>NUCLEOTIDE SEQUENCE [LARGE SCALE GENOMIC DNA]</scope>
</reference>
<evidence type="ECO:0000313" key="3">
    <source>
        <dbReference type="WBParaSite" id="HPBE_0002466501-mRNA-1"/>
    </source>
</evidence>
<gene>
    <name evidence="1" type="ORF">HPBE_LOCUS24664</name>
</gene>
<dbReference type="WBParaSite" id="HPBE_0002466501-mRNA-1">
    <property type="protein sequence ID" value="HPBE_0002466501-mRNA-1"/>
    <property type="gene ID" value="HPBE_0002466501"/>
</dbReference>
<dbReference type="EMBL" id="UZAH01036658">
    <property type="protein sequence ID" value="VDP46538.1"/>
    <property type="molecule type" value="Genomic_DNA"/>
</dbReference>
<organism evidence="2 3">
    <name type="scientific">Heligmosomoides polygyrus</name>
    <name type="common">Parasitic roundworm</name>
    <dbReference type="NCBI Taxonomy" id="6339"/>
    <lineage>
        <taxon>Eukaryota</taxon>
        <taxon>Metazoa</taxon>
        <taxon>Ecdysozoa</taxon>
        <taxon>Nematoda</taxon>
        <taxon>Chromadorea</taxon>
        <taxon>Rhabditida</taxon>
        <taxon>Rhabditina</taxon>
        <taxon>Rhabditomorpha</taxon>
        <taxon>Strongyloidea</taxon>
        <taxon>Heligmosomidae</taxon>
        <taxon>Heligmosomoides</taxon>
    </lineage>
</organism>
<evidence type="ECO:0000313" key="2">
    <source>
        <dbReference type="Proteomes" id="UP000050761"/>
    </source>
</evidence>
<accession>A0A3P8EIL7</accession>
<reference evidence="3" key="2">
    <citation type="submission" date="2019-09" db="UniProtKB">
        <authorList>
            <consortium name="WormBaseParasite"/>
        </authorList>
    </citation>
    <scope>IDENTIFICATION</scope>
</reference>
<dbReference type="Gene3D" id="2.10.25.10">
    <property type="entry name" value="Laminin"/>
    <property type="match status" value="1"/>
</dbReference>
<evidence type="ECO:0000313" key="1">
    <source>
        <dbReference type="EMBL" id="VDP46538.1"/>
    </source>
</evidence>
<dbReference type="OrthoDB" id="6236007at2759"/>
<protein>
    <submittedName>
        <fullName evidence="3">EB domain-containing protein</fullName>
    </submittedName>
</protein>